<protein>
    <submittedName>
        <fullName evidence="5">APBB2 protein</fullName>
    </submittedName>
</protein>
<dbReference type="PROSITE" id="PS50020">
    <property type="entry name" value="WW_DOMAIN_2"/>
    <property type="match status" value="1"/>
</dbReference>
<dbReference type="PROSITE" id="PS01159">
    <property type="entry name" value="WW_DOMAIN_1"/>
    <property type="match status" value="1"/>
</dbReference>
<dbReference type="SUPFAM" id="SSF51045">
    <property type="entry name" value="WW domain"/>
    <property type="match status" value="1"/>
</dbReference>
<feature type="compositionally biased region" description="Low complexity" evidence="2">
    <location>
        <begin position="110"/>
        <end position="123"/>
    </location>
</feature>
<feature type="region of interest" description="Disordered" evidence="2">
    <location>
        <begin position="442"/>
        <end position="461"/>
    </location>
</feature>
<dbReference type="InterPro" id="IPR006020">
    <property type="entry name" value="PTB/PI_dom"/>
</dbReference>
<feature type="region of interest" description="Disordered" evidence="2">
    <location>
        <begin position="215"/>
        <end position="261"/>
    </location>
</feature>
<feature type="non-terminal residue" evidence="5">
    <location>
        <position position="1"/>
    </location>
</feature>
<feature type="domain" description="PID" evidence="3">
    <location>
        <begin position="467"/>
        <end position="552"/>
    </location>
</feature>
<feature type="compositionally biased region" description="Polar residues" evidence="2">
    <location>
        <begin position="143"/>
        <end position="156"/>
    </location>
</feature>
<dbReference type="EMBL" id="JAAWVN010013628">
    <property type="protein sequence ID" value="MBN3291699.1"/>
    <property type="molecule type" value="Genomic_DNA"/>
</dbReference>
<feature type="compositionally biased region" description="Polar residues" evidence="2">
    <location>
        <begin position="98"/>
        <end position="109"/>
    </location>
</feature>
<dbReference type="Pfam" id="PF00640">
    <property type="entry name" value="PID"/>
    <property type="match status" value="1"/>
</dbReference>
<dbReference type="SUPFAM" id="SSF50729">
    <property type="entry name" value="PH domain-like"/>
    <property type="match status" value="1"/>
</dbReference>
<feature type="region of interest" description="Disordered" evidence="2">
    <location>
        <begin position="141"/>
        <end position="201"/>
    </location>
</feature>
<dbReference type="PANTHER" id="PTHR14058">
    <property type="entry name" value="AMYLOID BETA A4 PRECURSOR PROTEIN-BINDING FAMILY B"/>
    <property type="match status" value="1"/>
</dbReference>
<dbReference type="InterPro" id="IPR001202">
    <property type="entry name" value="WW_dom"/>
</dbReference>
<dbReference type="PANTHER" id="PTHR14058:SF11">
    <property type="entry name" value="AMYLOID BETA PRECURSOR PROTEIN BINDING FAMILY B MEMBER 2"/>
    <property type="match status" value="1"/>
</dbReference>
<keyword evidence="6" id="KW-1185">Reference proteome</keyword>
<accession>A0ABS2YY45</accession>
<feature type="non-terminal residue" evidence="5">
    <location>
        <position position="610"/>
    </location>
</feature>
<gene>
    <name evidence="5" type="primary">Apbb2</name>
    <name evidence="5" type="ORF">GTO92_0003183</name>
</gene>
<dbReference type="Gene3D" id="2.30.29.30">
    <property type="entry name" value="Pleckstrin-homology domain (PH domain)/Phosphotyrosine-binding domain (PTB)"/>
    <property type="match status" value="1"/>
</dbReference>
<name>A0ABS2YY45_POLSE</name>
<dbReference type="SMART" id="SM00462">
    <property type="entry name" value="PTB"/>
    <property type="match status" value="1"/>
</dbReference>
<organism evidence="5 6">
    <name type="scientific">Polypterus senegalus</name>
    <name type="common">Senegal bichir</name>
    <dbReference type="NCBI Taxonomy" id="55291"/>
    <lineage>
        <taxon>Eukaryota</taxon>
        <taxon>Metazoa</taxon>
        <taxon>Chordata</taxon>
        <taxon>Craniata</taxon>
        <taxon>Vertebrata</taxon>
        <taxon>Euteleostomi</taxon>
        <taxon>Actinopterygii</taxon>
        <taxon>Polypteriformes</taxon>
        <taxon>Polypteridae</taxon>
        <taxon>Polypterus</taxon>
    </lineage>
</organism>
<dbReference type="SMART" id="SM00456">
    <property type="entry name" value="WW"/>
    <property type="match status" value="1"/>
</dbReference>
<feature type="region of interest" description="Disordered" evidence="2">
    <location>
        <begin position="98"/>
        <end position="127"/>
    </location>
</feature>
<dbReference type="CDD" id="cd00201">
    <property type="entry name" value="WW"/>
    <property type="match status" value="1"/>
</dbReference>
<evidence type="ECO:0000256" key="1">
    <source>
        <dbReference type="ARBA" id="ARBA00022737"/>
    </source>
</evidence>
<evidence type="ECO:0000256" key="2">
    <source>
        <dbReference type="SAM" id="MobiDB-lite"/>
    </source>
</evidence>
<feature type="compositionally biased region" description="Polar residues" evidence="2">
    <location>
        <begin position="229"/>
        <end position="250"/>
    </location>
</feature>
<reference evidence="5" key="1">
    <citation type="journal article" date="2021" name="Cell">
        <title>Tracing the genetic footprints of vertebrate landing in non-teleost ray-finned fishes.</title>
        <authorList>
            <person name="Bi X."/>
            <person name="Wang K."/>
            <person name="Yang L."/>
            <person name="Pan H."/>
            <person name="Jiang H."/>
            <person name="Wei Q."/>
            <person name="Fang M."/>
            <person name="Yu H."/>
            <person name="Zhu C."/>
            <person name="Cai Y."/>
            <person name="He Y."/>
            <person name="Gan X."/>
            <person name="Zeng H."/>
            <person name="Yu D."/>
            <person name="Zhu Y."/>
            <person name="Jiang H."/>
            <person name="Qiu Q."/>
            <person name="Yang H."/>
            <person name="Zhang Y.E."/>
            <person name="Wang W."/>
            <person name="Zhu M."/>
            <person name="He S."/>
            <person name="Zhang G."/>
        </authorList>
    </citation>
    <scope>NUCLEOTIDE SEQUENCE</scope>
    <source>
        <strain evidence="5">Bchr_001</strain>
    </source>
</reference>
<dbReference type="Proteomes" id="UP001166052">
    <property type="component" value="Unassembled WGS sequence"/>
</dbReference>
<dbReference type="Pfam" id="PF00397">
    <property type="entry name" value="WW"/>
    <property type="match status" value="1"/>
</dbReference>
<dbReference type="Gene3D" id="2.20.70.10">
    <property type="match status" value="1"/>
</dbReference>
<feature type="region of interest" description="Disordered" evidence="2">
    <location>
        <begin position="274"/>
        <end position="299"/>
    </location>
</feature>
<dbReference type="PROSITE" id="PS01179">
    <property type="entry name" value="PID"/>
    <property type="match status" value="1"/>
</dbReference>
<feature type="compositionally biased region" description="Polar residues" evidence="2">
    <location>
        <begin position="281"/>
        <end position="294"/>
    </location>
</feature>
<dbReference type="InterPro" id="IPR039576">
    <property type="entry name" value="APBB1/2/3"/>
</dbReference>
<evidence type="ECO:0000259" key="3">
    <source>
        <dbReference type="PROSITE" id="PS01179"/>
    </source>
</evidence>
<evidence type="ECO:0000313" key="5">
    <source>
        <dbReference type="EMBL" id="MBN3291699.1"/>
    </source>
</evidence>
<dbReference type="InterPro" id="IPR011993">
    <property type="entry name" value="PH-like_dom_sf"/>
</dbReference>
<evidence type="ECO:0000313" key="6">
    <source>
        <dbReference type="Proteomes" id="UP001166052"/>
    </source>
</evidence>
<feature type="compositionally biased region" description="Basic and acidic residues" evidence="2">
    <location>
        <begin position="158"/>
        <end position="169"/>
    </location>
</feature>
<evidence type="ECO:0000259" key="4">
    <source>
        <dbReference type="PROSITE" id="PS50020"/>
    </source>
</evidence>
<feature type="domain" description="WW" evidence="4">
    <location>
        <begin position="310"/>
        <end position="342"/>
    </location>
</feature>
<sequence>MGTCYRKGASILALKEICSGLHFESSMEIMSVYVATNGSTTDVVNRNAHATPPNSLSLRSSHNELLNIEVKHTEVKNNTPPKCRKKYAMTSIQSAMGLSEPSAQPLLSGNSSSSTANSSTSANPKLAKNGENQLRKAAEQDMNKNLTTTSTGSGRNIISEKLEGKETKAQEPPFSGSVQPRRTKSFLNYYGSSDGSAGEEEPLLVEELSNKIKEPPASDVLLNGDFLPSKNQNRPSSPEESQMSCASSSPETKKDHPKTGAKTDCALNRIQNLAHSDEDSSWTTLSQDSASPSSPEEADIWSDQSFQTDPDLPPGWKKINDIAGIYYWHIPTGTTQWERPVSVSADIKGSRKGSLSSITPSSTPENEEITQNEVFLAPGNHLMNATLDDSVEQIATSSSDDTVPSCGFVNSCYFDLQAATVNPDPSLKEFEGATLRYASLKLRNGPQSDDEDASSVDSDPEAKGKDMYLVLENNMLNLVDPMGRSILHSQPIVSIRVWGVGRDNGRDFAYVARDKDTRILKCHVFRCDTPAKAIATSLHEICSKIMAERKNAKAVAGSSLQDRINVGLDVPLQDFPTPKTELVQKFHVHYLGMQPVTRPVGKKTGIQKTF</sequence>
<dbReference type="InterPro" id="IPR036020">
    <property type="entry name" value="WW_dom_sf"/>
</dbReference>
<proteinExistence type="predicted"/>
<keyword evidence="1" id="KW-0677">Repeat</keyword>
<comment type="caution">
    <text evidence="5">The sequence shown here is derived from an EMBL/GenBank/DDBJ whole genome shotgun (WGS) entry which is preliminary data.</text>
</comment>